<evidence type="ECO:0000313" key="1">
    <source>
        <dbReference type="EMBL" id="SJZ79661.1"/>
    </source>
</evidence>
<protein>
    <recommendedName>
        <fullName evidence="3">Lipoprotein</fullName>
    </recommendedName>
</protein>
<dbReference type="STRING" id="118967.SAMN02745191_1675"/>
<keyword evidence="2" id="KW-1185">Reference proteome</keyword>
<dbReference type="Proteomes" id="UP000243297">
    <property type="component" value="Unassembled WGS sequence"/>
</dbReference>
<evidence type="ECO:0000313" key="2">
    <source>
        <dbReference type="Proteomes" id="UP000243297"/>
    </source>
</evidence>
<evidence type="ECO:0008006" key="3">
    <source>
        <dbReference type="Google" id="ProtNLM"/>
    </source>
</evidence>
<dbReference type="RefSeq" id="WP_078712066.1">
    <property type="nucleotide sequence ID" value="NZ_FUWY01000004.1"/>
</dbReference>
<proteinExistence type="predicted"/>
<dbReference type="PROSITE" id="PS51257">
    <property type="entry name" value="PROKAR_LIPOPROTEIN"/>
    <property type="match status" value="1"/>
</dbReference>
<name>A0A1T4NK24_9FIRM</name>
<sequence>MRYKILFLLMFVLLVGCNEKVTTDFSKTISFINNDESKRFKVVEEITEANVTIKSDEIMSDSDIEIYFDMNDCQVKESKCTVALQYRFLNKNTKNVSVAIEPKLINLEIIE</sequence>
<reference evidence="2" key="1">
    <citation type="submission" date="2017-02" db="EMBL/GenBank/DDBJ databases">
        <authorList>
            <person name="Varghese N."/>
            <person name="Submissions S."/>
        </authorList>
    </citation>
    <scope>NUCLEOTIDE SEQUENCE [LARGE SCALE GENOMIC DNA]</scope>
    <source>
        <strain evidence="2">ATCC 25662</strain>
    </source>
</reference>
<dbReference type="AlphaFoldDB" id="A0A1T4NK24"/>
<organism evidence="1 2">
    <name type="scientific">Anaerorhabdus furcosa</name>
    <dbReference type="NCBI Taxonomy" id="118967"/>
    <lineage>
        <taxon>Bacteria</taxon>
        <taxon>Bacillati</taxon>
        <taxon>Bacillota</taxon>
        <taxon>Erysipelotrichia</taxon>
        <taxon>Erysipelotrichales</taxon>
        <taxon>Erysipelotrichaceae</taxon>
        <taxon>Anaerorhabdus</taxon>
    </lineage>
</organism>
<gene>
    <name evidence="1" type="ORF">SAMN02745191_1675</name>
</gene>
<dbReference type="EMBL" id="FUWY01000004">
    <property type="protein sequence ID" value="SJZ79661.1"/>
    <property type="molecule type" value="Genomic_DNA"/>
</dbReference>
<accession>A0A1T4NK24</accession>